<keyword evidence="3 12" id="KW-0540">Nuclease</keyword>
<feature type="domain" description="HIRAN" evidence="14">
    <location>
        <begin position="185"/>
        <end position="284"/>
    </location>
</feature>
<dbReference type="InterPro" id="IPR049126">
    <property type="entry name" value="FAN1-like_TPR"/>
</dbReference>
<protein>
    <recommendedName>
        <fullName evidence="12">Fanconi-associated nuclease</fullName>
        <ecNumber evidence="12">3.1.4.1</ecNumber>
    </recommendedName>
</protein>
<dbReference type="Proteomes" id="UP000594263">
    <property type="component" value="Unplaced"/>
</dbReference>
<keyword evidence="10 12" id="KW-0234">DNA repair</keyword>
<dbReference type="OMA" id="ITDVMAN"/>
<sequence length="917" mass="103356">MLKGRESLIRLIGKRRTLSGDLSVILSALPPLVRGEKVTAVGDEEEDVASTSLSASYLVHCPVCGTAMRGGDQAINAHLDFCLVKGKKRKLTQSTLFQLKYSPKAKFESNSPSNNTLGFVNQMGPTAVSFIKDSDCQKSENLCVHATYEDQSVGNLCDEKVDALYQDKMPLGSNITTSQELNQLILETLIVGRRFSIEKELRLGTSIILVRDPNNIKDCNAIKVLSADPGCGKVFGYISRDLSKYLSPLIEKFSLSFEGCVTSAPEHIFGPVPIRISCLSPASSNMIDSEVFRSLWANVVHVVESAKTNPTSGKTKYQENLCLLIKEVLQDNRHLFTVDELSFLESFLSLSNDCQRLFIRLYMRKGPWFRLSTMSYVEILNIEEATKELSERGYFRLSSAEVPLDDLKRILNVLAIPDLRFLQNIVDKRKNLSSRKQDIIASLVSSYEGRQCPCLPAVLIKKYGVFVTISETAESLFWRAQRLFFLNGEQDLSAFLFADLQIIKYPAYNCITTDKIFRNRSDMLSFEEAVKVAQIMDQSIEENDSITVAQCIKMSELGLSCFSEHAIQSETTFLSLFSASWVYSKVVLLGISFLEKEHRYIDAITLLRRLLSVFTCDSRRGYWTLRLSIDLEHIGRPTESLIVAENGLLDPWIRAGSRLALQRRILRLGKPPRRWKIPSFSMTFKRKLNEVHLQGRPLNCEAGMKSRFYGYDGEQCGVEELALQYYSSAGGQWKGVQSESGIWLNIFGLLMWDIIFSDVPNVFCSRFQTAPLDLDTDNFYISRKDKIESHLQNIQAGMAEEILIASWQSNEGTSCKGVNWDRHSLCDLRAVVTCVGGSCLASLCRHLAQDYGSWSSGMPDLVLWRFHGNYTGEAKLVEVKGPRDRLSEQQQAWLLFLMDCGFNTEVCRVSHEGLHNS</sequence>
<evidence type="ECO:0000259" key="14">
    <source>
        <dbReference type="SMART" id="SM00910"/>
    </source>
</evidence>
<keyword evidence="12" id="KW-0539">Nucleus</keyword>
<dbReference type="InterPro" id="IPR014883">
    <property type="entry name" value="VRR_NUC"/>
</dbReference>
<dbReference type="EC" id="3.1.4.1" evidence="12"/>
<keyword evidence="17" id="KW-1185">Reference proteome</keyword>
<evidence type="ECO:0000256" key="10">
    <source>
        <dbReference type="ARBA" id="ARBA00023204"/>
    </source>
</evidence>
<dbReference type="Pfam" id="PF21170">
    <property type="entry name" value="FAN1_TPR"/>
    <property type="match status" value="1"/>
</dbReference>
<feature type="domain" description="UBZ4-type" evidence="13">
    <location>
        <begin position="58"/>
        <end position="83"/>
    </location>
</feature>
<dbReference type="SMART" id="SM00910">
    <property type="entry name" value="HIRAN"/>
    <property type="match status" value="1"/>
</dbReference>
<keyword evidence="11 12" id="KW-0464">Manganese</keyword>
<dbReference type="Gene3D" id="3.30.70.2330">
    <property type="match status" value="1"/>
</dbReference>
<reference evidence="16" key="1">
    <citation type="submission" date="2021-01" db="UniProtKB">
        <authorList>
            <consortium name="EnsemblPlants"/>
        </authorList>
    </citation>
    <scope>IDENTIFICATION</scope>
</reference>
<dbReference type="InterPro" id="IPR006642">
    <property type="entry name" value="Rad18_UBZ4"/>
</dbReference>
<dbReference type="GO" id="GO:0004528">
    <property type="term" value="F:phosphodiesterase I activity"/>
    <property type="evidence" value="ECO:0007669"/>
    <property type="project" value="UniProtKB-EC"/>
</dbReference>
<proteinExistence type="inferred from homology"/>
<dbReference type="Gene3D" id="3.40.1350.10">
    <property type="match status" value="1"/>
</dbReference>
<evidence type="ECO:0000256" key="11">
    <source>
        <dbReference type="ARBA" id="ARBA00023211"/>
    </source>
</evidence>
<comment type="catalytic activity">
    <reaction evidence="1 12">
        <text>Hydrolytically removes 5'-nucleotides successively from the 3'-hydroxy termini of 3'-hydroxy-terminated oligonucleotides.</text>
        <dbReference type="EC" id="3.1.4.1"/>
    </reaction>
</comment>
<evidence type="ECO:0000256" key="3">
    <source>
        <dbReference type="ARBA" id="ARBA00022722"/>
    </source>
</evidence>
<dbReference type="AlphaFoldDB" id="A0A7N0ZW84"/>
<keyword evidence="8" id="KW-0862">Zinc</keyword>
<name>A0A7N0ZW84_KALFE</name>
<dbReference type="GO" id="GO:0036297">
    <property type="term" value="P:interstrand cross-link repair"/>
    <property type="evidence" value="ECO:0007669"/>
    <property type="project" value="InterPro"/>
</dbReference>
<dbReference type="SMART" id="SM00990">
    <property type="entry name" value="VRR_NUC"/>
    <property type="match status" value="1"/>
</dbReference>
<evidence type="ECO:0000256" key="1">
    <source>
        <dbReference type="ARBA" id="ARBA00000983"/>
    </source>
</evidence>
<evidence type="ECO:0000256" key="4">
    <source>
        <dbReference type="ARBA" id="ARBA00022723"/>
    </source>
</evidence>
<evidence type="ECO:0000259" key="13">
    <source>
        <dbReference type="SMART" id="SM00734"/>
    </source>
</evidence>
<dbReference type="InterPro" id="IPR011856">
    <property type="entry name" value="tRNA_endonuc-like_dom_sf"/>
</dbReference>
<evidence type="ECO:0000256" key="8">
    <source>
        <dbReference type="ARBA" id="ARBA00022833"/>
    </source>
</evidence>
<dbReference type="Pfam" id="PF21315">
    <property type="entry name" value="FAN1_HTH"/>
    <property type="match status" value="1"/>
</dbReference>
<comment type="function">
    <text evidence="12">Nuclease required for the repair of DNA interstrand cross-links (ICL). Acts as a 5'-3' exonuclease that anchors at a cut end of DNA and cleaves DNA successively at every third nucleotide, allowing to excise an ICL from one strand through flanking incisions.</text>
</comment>
<comment type="cofactor">
    <cofactor evidence="12">
        <name>Mg(2+)</name>
        <dbReference type="ChEBI" id="CHEBI:18420"/>
    </cofactor>
    <cofactor evidence="12">
        <name>Mn(2+)</name>
        <dbReference type="ChEBI" id="CHEBI:29035"/>
    </cofactor>
</comment>
<dbReference type="SMART" id="SM00734">
    <property type="entry name" value="ZnF_Rad18"/>
    <property type="match status" value="1"/>
</dbReference>
<keyword evidence="4 12" id="KW-0479">Metal-binding</keyword>
<feature type="domain" description="VRR-NUC" evidence="15">
    <location>
        <begin position="794"/>
        <end position="911"/>
    </location>
</feature>
<accession>A0A7N0ZW84</accession>
<evidence type="ECO:0000256" key="2">
    <source>
        <dbReference type="ARBA" id="ARBA00005533"/>
    </source>
</evidence>
<dbReference type="GO" id="GO:0016818">
    <property type="term" value="F:hydrolase activity, acting on acid anhydrides, in phosphorus-containing anhydrides"/>
    <property type="evidence" value="ECO:0007669"/>
    <property type="project" value="InterPro"/>
</dbReference>
<dbReference type="GO" id="GO:0005634">
    <property type="term" value="C:nucleus"/>
    <property type="evidence" value="ECO:0007669"/>
    <property type="project" value="UniProtKB-SubCell"/>
</dbReference>
<dbReference type="Pfam" id="PF08774">
    <property type="entry name" value="VRR_NUC"/>
    <property type="match status" value="1"/>
</dbReference>
<dbReference type="Pfam" id="PF08797">
    <property type="entry name" value="HIRAN"/>
    <property type="match status" value="1"/>
</dbReference>
<dbReference type="PANTHER" id="PTHR15749:SF4">
    <property type="entry name" value="FANCONI-ASSOCIATED NUCLEASE 1"/>
    <property type="match status" value="1"/>
</dbReference>
<keyword evidence="6" id="KW-0863">Zinc-finger</keyword>
<dbReference type="CDD" id="cd22326">
    <property type="entry name" value="FAN1-like"/>
    <property type="match status" value="1"/>
</dbReference>
<evidence type="ECO:0000256" key="12">
    <source>
        <dbReference type="RuleBase" id="RU365033"/>
    </source>
</evidence>
<dbReference type="Gramene" id="Kaladp0045s0137.1.v1.1">
    <property type="protein sequence ID" value="Kaladp0045s0137.1.v1.1"/>
    <property type="gene ID" value="Kaladp0045s0137.v1.1"/>
</dbReference>
<comment type="subcellular location">
    <subcellularLocation>
        <location evidence="12">Nucleus</location>
    </subcellularLocation>
</comment>
<dbReference type="InterPro" id="IPR049125">
    <property type="entry name" value="FAN1-like_WH"/>
</dbReference>
<dbReference type="InterPro" id="IPR014905">
    <property type="entry name" value="HIRAN"/>
</dbReference>
<dbReference type="InterPro" id="IPR033315">
    <property type="entry name" value="Fan1-like"/>
</dbReference>
<keyword evidence="7 12" id="KW-0378">Hydrolase</keyword>
<dbReference type="GO" id="GO:0008270">
    <property type="term" value="F:zinc ion binding"/>
    <property type="evidence" value="ECO:0007669"/>
    <property type="project" value="UniProtKB-KW"/>
</dbReference>
<dbReference type="PANTHER" id="PTHR15749">
    <property type="entry name" value="FANCONI-ASSOCIATED NUCLEASE 1"/>
    <property type="match status" value="1"/>
</dbReference>
<evidence type="ECO:0000256" key="5">
    <source>
        <dbReference type="ARBA" id="ARBA00022763"/>
    </source>
</evidence>
<organism evidence="16 17">
    <name type="scientific">Kalanchoe fedtschenkoi</name>
    <name type="common">Lavender scallops</name>
    <name type="synonym">South American air plant</name>
    <dbReference type="NCBI Taxonomy" id="63787"/>
    <lineage>
        <taxon>Eukaryota</taxon>
        <taxon>Viridiplantae</taxon>
        <taxon>Streptophyta</taxon>
        <taxon>Embryophyta</taxon>
        <taxon>Tracheophyta</taxon>
        <taxon>Spermatophyta</taxon>
        <taxon>Magnoliopsida</taxon>
        <taxon>eudicotyledons</taxon>
        <taxon>Gunneridae</taxon>
        <taxon>Pentapetalae</taxon>
        <taxon>Saxifragales</taxon>
        <taxon>Crassulaceae</taxon>
        <taxon>Kalanchoe</taxon>
    </lineage>
</organism>
<dbReference type="GO" id="GO:0017108">
    <property type="term" value="F:5'-flap endonuclease activity"/>
    <property type="evidence" value="ECO:0007669"/>
    <property type="project" value="TreeGrafter"/>
</dbReference>
<dbReference type="GO" id="GO:0008409">
    <property type="term" value="F:5'-3' exonuclease activity"/>
    <property type="evidence" value="ECO:0007669"/>
    <property type="project" value="TreeGrafter"/>
</dbReference>
<evidence type="ECO:0000259" key="15">
    <source>
        <dbReference type="SMART" id="SM00990"/>
    </source>
</evidence>
<dbReference type="Gene3D" id="3.30.160.60">
    <property type="entry name" value="Classic Zinc Finger"/>
    <property type="match status" value="1"/>
</dbReference>
<keyword evidence="9 12" id="KW-0460">Magnesium</keyword>
<evidence type="ECO:0000313" key="16">
    <source>
        <dbReference type="EnsemblPlants" id="Kaladp0045s0137.1.v1.1"/>
    </source>
</evidence>
<dbReference type="GO" id="GO:0070336">
    <property type="term" value="F:flap-structured DNA binding"/>
    <property type="evidence" value="ECO:0007669"/>
    <property type="project" value="TreeGrafter"/>
</dbReference>
<evidence type="ECO:0000256" key="6">
    <source>
        <dbReference type="ARBA" id="ARBA00022771"/>
    </source>
</evidence>
<evidence type="ECO:0000256" key="7">
    <source>
        <dbReference type="ARBA" id="ARBA00022801"/>
    </source>
</evidence>
<keyword evidence="5 12" id="KW-0227">DNA damage</keyword>
<dbReference type="InterPro" id="IPR049132">
    <property type="entry name" value="FAN1-like_euk"/>
</dbReference>
<evidence type="ECO:0000313" key="17">
    <source>
        <dbReference type="Proteomes" id="UP000594263"/>
    </source>
</evidence>
<dbReference type="EnsemblPlants" id="Kaladp0045s0137.1.v1.1">
    <property type="protein sequence ID" value="Kaladp0045s0137.1.v1.1"/>
    <property type="gene ID" value="Kaladp0045s0137.v1.1"/>
</dbReference>
<comment type="similarity">
    <text evidence="2 12">Belongs to the FAN1 family.</text>
</comment>
<evidence type="ECO:0000256" key="9">
    <source>
        <dbReference type="ARBA" id="ARBA00022842"/>
    </source>
</evidence>